<dbReference type="Gene3D" id="2.60.40.420">
    <property type="entry name" value="Cupredoxins - blue copper proteins"/>
    <property type="match status" value="1"/>
</dbReference>
<evidence type="ECO:0000256" key="10">
    <source>
        <dbReference type="ARBA" id="ARBA00023157"/>
    </source>
</evidence>
<evidence type="ECO:0000256" key="2">
    <source>
        <dbReference type="ARBA" id="ARBA00022448"/>
    </source>
</evidence>
<feature type="region of interest" description="Disordered" evidence="12">
    <location>
        <begin position="164"/>
        <end position="200"/>
    </location>
</feature>
<keyword evidence="9" id="KW-0472">Membrane</keyword>
<organism evidence="15 16">
    <name type="scientific">Miscanthus lutarioriparius</name>
    <dbReference type="NCBI Taxonomy" id="422564"/>
    <lineage>
        <taxon>Eukaryota</taxon>
        <taxon>Viridiplantae</taxon>
        <taxon>Streptophyta</taxon>
        <taxon>Embryophyta</taxon>
        <taxon>Tracheophyta</taxon>
        <taxon>Spermatophyta</taxon>
        <taxon>Magnoliopsida</taxon>
        <taxon>Liliopsida</taxon>
        <taxon>Poales</taxon>
        <taxon>Poaceae</taxon>
        <taxon>PACMAD clade</taxon>
        <taxon>Panicoideae</taxon>
        <taxon>Andropogonodae</taxon>
        <taxon>Andropogoneae</taxon>
        <taxon>Saccharinae</taxon>
        <taxon>Miscanthus</taxon>
    </lineage>
</organism>
<evidence type="ECO:0000256" key="1">
    <source>
        <dbReference type="ARBA" id="ARBA00004479"/>
    </source>
</evidence>
<dbReference type="PANTHER" id="PTHR33021:SF557">
    <property type="entry name" value="OS07G0165900 PROTEIN"/>
    <property type="match status" value="1"/>
</dbReference>
<dbReference type="InterPro" id="IPR003245">
    <property type="entry name" value="Phytocyanin_dom"/>
</dbReference>
<feature type="domain" description="Phytocyanin" evidence="14">
    <location>
        <begin position="23"/>
        <end position="124"/>
    </location>
</feature>
<evidence type="ECO:0000256" key="11">
    <source>
        <dbReference type="ARBA" id="ARBA00023180"/>
    </source>
</evidence>
<sequence length="219" mass="23273">MASSRQVLLLAAVACLTSLASGTQWMVGDGGGWRAKFNETGWTDGKTFVVGDSLQFVYPKEKHTVIMVGKDAFAACDLNANLQLRNWTSGNDVVQLDMPGKVWFICNKPSHCDNGMKLVIDVVDGTVAPSPLPFPFPFPFPGMAPAPSPLFRWPLFPGGSVPAPAPASPAAAPPSAGVRNPVGGARSPLRRLPPWSRPRSRSRAALSLPAVTVHAHARV</sequence>
<dbReference type="InterPro" id="IPR039391">
    <property type="entry name" value="Phytocyanin-like"/>
</dbReference>
<feature type="compositionally biased region" description="Low complexity" evidence="12">
    <location>
        <begin position="164"/>
        <end position="178"/>
    </location>
</feature>
<keyword evidence="10" id="KW-1015">Disulfide bond</keyword>
<proteinExistence type="predicted"/>
<comment type="subcellular location">
    <subcellularLocation>
        <location evidence="1">Membrane</location>
        <topology evidence="1">Single-pass type I membrane protein</topology>
    </subcellularLocation>
</comment>
<evidence type="ECO:0000313" key="16">
    <source>
        <dbReference type="Proteomes" id="UP000604825"/>
    </source>
</evidence>
<dbReference type="PROSITE" id="PS51485">
    <property type="entry name" value="PHYTOCYANIN"/>
    <property type="match status" value="1"/>
</dbReference>
<evidence type="ECO:0000256" key="7">
    <source>
        <dbReference type="ARBA" id="ARBA00022989"/>
    </source>
</evidence>
<protein>
    <recommendedName>
        <fullName evidence="14">Phytocyanin domain-containing protein</fullName>
    </recommendedName>
</protein>
<feature type="chain" id="PRO_5032853427" description="Phytocyanin domain-containing protein" evidence="13">
    <location>
        <begin position="23"/>
        <end position="219"/>
    </location>
</feature>
<dbReference type="Proteomes" id="UP000604825">
    <property type="component" value="Unassembled WGS sequence"/>
</dbReference>
<dbReference type="AlphaFoldDB" id="A0A811NR13"/>
<name>A0A811NR13_9POAL</name>
<keyword evidence="11" id="KW-0325">Glycoprotein</keyword>
<evidence type="ECO:0000256" key="12">
    <source>
        <dbReference type="SAM" id="MobiDB-lite"/>
    </source>
</evidence>
<evidence type="ECO:0000256" key="8">
    <source>
        <dbReference type="ARBA" id="ARBA00023008"/>
    </source>
</evidence>
<keyword evidence="6" id="KW-0249">Electron transport</keyword>
<accession>A0A811NR13</accession>
<feature type="signal peptide" evidence="13">
    <location>
        <begin position="1"/>
        <end position="22"/>
    </location>
</feature>
<feature type="compositionally biased region" description="Low complexity" evidence="12">
    <location>
        <begin position="185"/>
        <end position="194"/>
    </location>
</feature>
<dbReference type="GO" id="GO:0009055">
    <property type="term" value="F:electron transfer activity"/>
    <property type="evidence" value="ECO:0007669"/>
    <property type="project" value="InterPro"/>
</dbReference>
<evidence type="ECO:0000256" key="6">
    <source>
        <dbReference type="ARBA" id="ARBA00022982"/>
    </source>
</evidence>
<dbReference type="FunFam" id="2.60.40.420:FF:000067">
    <property type="entry name" value="Cupredoxin superfamily protein"/>
    <property type="match status" value="1"/>
</dbReference>
<dbReference type="Pfam" id="PF02298">
    <property type="entry name" value="Cu_bind_like"/>
    <property type="match status" value="1"/>
</dbReference>
<evidence type="ECO:0000256" key="13">
    <source>
        <dbReference type="SAM" id="SignalP"/>
    </source>
</evidence>
<keyword evidence="3" id="KW-0812">Transmembrane</keyword>
<dbReference type="GO" id="GO:0046872">
    <property type="term" value="F:metal ion binding"/>
    <property type="evidence" value="ECO:0007669"/>
    <property type="project" value="UniProtKB-KW"/>
</dbReference>
<evidence type="ECO:0000256" key="4">
    <source>
        <dbReference type="ARBA" id="ARBA00022723"/>
    </source>
</evidence>
<dbReference type="SUPFAM" id="SSF49503">
    <property type="entry name" value="Cupredoxins"/>
    <property type="match status" value="1"/>
</dbReference>
<keyword evidence="8" id="KW-0186">Copper</keyword>
<dbReference type="GO" id="GO:0005886">
    <property type="term" value="C:plasma membrane"/>
    <property type="evidence" value="ECO:0007669"/>
    <property type="project" value="TreeGrafter"/>
</dbReference>
<dbReference type="GO" id="GO:0009610">
    <property type="term" value="P:response to symbiotic fungus"/>
    <property type="evidence" value="ECO:0007669"/>
    <property type="project" value="UniProtKB-ARBA"/>
</dbReference>
<keyword evidence="2" id="KW-0813">Transport</keyword>
<dbReference type="EMBL" id="CAJGYO010000004">
    <property type="protein sequence ID" value="CAD6226645.1"/>
    <property type="molecule type" value="Genomic_DNA"/>
</dbReference>
<dbReference type="OrthoDB" id="656050at2759"/>
<keyword evidence="4" id="KW-0479">Metal-binding</keyword>
<evidence type="ECO:0000256" key="9">
    <source>
        <dbReference type="ARBA" id="ARBA00023136"/>
    </source>
</evidence>
<evidence type="ECO:0000313" key="15">
    <source>
        <dbReference type="EMBL" id="CAD6226645.1"/>
    </source>
</evidence>
<gene>
    <name evidence="15" type="ORF">NCGR_LOCUS18409</name>
</gene>
<reference evidence="15" key="1">
    <citation type="submission" date="2020-10" db="EMBL/GenBank/DDBJ databases">
        <authorList>
            <person name="Han B."/>
            <person name="Lu T."/>
            <person name="Zhao Q."/>
            <person name="Huang X."/>
            <person name="Zhao Y."/>
        </authorList>
    </citation>
    <scope>NUCLEOTIDE SEQUENCE</scope>
</reference>
<keyword evidence="7" id="KW-1133">Transmembrane helix</keyword>
<keyword evidence="16" id="KW-1185">Reference proteome</keyword>
<evidence type="ECO:0000256" key="3">
    <source>
        <dbReference type="ARBA" id="ARBA00022692"/>
    </source>
</evidence>
<comment type="caution">
    <text evidence="15">The sequence shown here is derived from an EMBL/GenBank/DDBJ whole genome shotgun (WGS) entry which is preliminary data.</text>
</comment>
<dbReference type="CDD" id="cd04216">
    <property type="entry name" value="Phytocyanin"/>
    <property type="match status" value="1"/>
</dbReference>
<dbReference type="PANTHER" id="PTHR33021">
    <property type="entry name" value="BLUE COPPER PROTEIN"/>
    <property type="match status" value="1"/>
</dbReference>
<keyword evidence="5 13" id="KW-0732">Signal</keyword>
<evidence type="ECO:0000259" key="14">
    <source>
        <dbReference type="PROSITE" id="PS51485"/>
    </source>
</evidence>
<evidence type="ECO:0000256" key="5">
    <source>
        <dbReference type="ARBA" id="ARBA00022729"/>
    </source>
</evidence>
<dbReference type="InterPro" id="IPR008972">
    <property type="entry name" value="Cupredoxin"/>
</dbReference>